<evidence type="ECO:0000313" key="2">
    <source>
        <dbReference type="Proteomes" id="UP000276133"/>
    </source>
</evidence>
<accession>A0A3M7QGN1</accession>
<keyword evidence="2" id="KW-1185">Reference proteome</keyword>
<evidence type="ECO:0000313" key="1">
    <source>
        <dbReference type="EMBL" id="RNA10596.1"/>
    </source>
</evidence>
<comment type="caution">
    <text evidence="1">The sequence shown here is derived from an EMBL/GenBank/DDBJ whole genome shotgun (WGS) entry which is preliminary data.</text>
</comment>
<organism evidence="1 2">
    <name type="scientific">Brachionus plicatilis</name>
    <name type="common">Marine rotifer</name>
    <name type="synonym">Brachionus muelleri</name>
    <dbReference type="NCBI Taxonomy" id="10195"/>
    <lineage>
        <taxon>Eukaryota</taxon>
        <taxon>Metazoa</taxon>
        <taxon>Spiralia</taxon>
        <taxon>Gnathifera</taxon>
        <taxon>Rotifera</taxon>
        <taxon>Eurotatoria</taxon>
        <taxon>Monogononta</taxon>
        <taxon>Pseudotrocha</taxon>
        <taxon>Ploima</taxon>
        <taxon>Brachionidae</taxon>
        <taxon>Brachionus</taxon>
    </lineage>
</organism>
<dbReference type="EMBL" id="REGN01006156">
    <property type="protein sequence ID" value="RNA10596.1"/>
    <property type="molecule type" value="Genomic_DNA"/>
</dbReference>
<name>A0A3M7QGN1_BRAPC</name>
<gene>
    <name evidence="1" type="ORF">BpHYR1_044809</name>
</gene>
<reference evidence="1 2" key="1">
    <citation type="journal article" date="2018" name="Sci. Rep.">
        <title>Genomic signatures of local adaptation to the degree of environmental predictability in rotifers.</title>
        <authorList>
            <person name="Franch-Gras L."/>
            <person name="Hahn C."/>
            <person name="Garcia-Roger E.M."/>
            <person name="Carmona M.J."/>
            <person name="Serra M."/>
            <person name="Gomez A."/>
        </authorList>
    </citation>
    <scope>NUCLEOTIDE SEQUENCE [LARGE SCALE GENOMIC DNA]</scope>
    <source>
        <strain evidence="1">HYR1</strain>
    </source>
</reference>
<dbReference type="AlphaFoldDB" id="A0A3M7QGN1"/>
<sequence>MYNCGLIPKYLINGIKLNIMQKSKSFLNSSMKVGEKLNLYECHIYTGYLVSQVYNQMMALNFGILLQEPKTHGHDRILNSTFDLKIQISDAYTICLYIKAVWFF</sequence>
<proteinExistence type="predicted"/>
<dbReference type="Proteomes" id="UP000276133">
    <property type="component" value="Unassembled WGS sequence"/>
</dbReference>
<protein>
    <submittedName>
        <fullName evidence="1">Uncharacterized protein</fullName>
    </submittedName>
</protein>